<reference evidence="2" key="2">
    <citation type="journal article" date="2019" name="Gigascience">
        <title>High-quality Schistosoma haematobium genome achieved by single-molecule and long-range sequencing.</title>
        <authorList>
            <person name="Stroehlein A.J."/>
            <person name="Korhonen P.K."/>
            <person name="Chong T.M."/>
            <person name="Lim Y.L."/>
            <person name="Chan K.G."/>
            <person name="Webster B."/>
            <person name="Rollinson D."/>
            <person name="Brindley P.J."/>
            <person name="Gasser R.B."/>
            <person name="Young N.D."/>
        </authorList>
    </citation>
    <scope>NUCLEOTIDE SEQUENCE</scope>
</reference>
<dbReference type="PANTHER" id="PTHR15136">
    <property type="entry name" value="STROMAL INTERACTION MOLECULE HOMOLOG"/>
    <property type="match status" value="1"/>
</dbReference>
<feature type="transmembrane region" description="Helical" evidence="1">
    <location>
        <begin position="99"/>
        <end position="125"/>
    </location>
</feature>
<keyword evidence="3" id="KW-1185">Reference proteome</keyword>
<dbReference type="AlphaFoldDB" id="A0A922ITG2"/>
<dbReference type="SUPFAM" id="SSF47769">
    <property type="entry name" value="SAM/Pointed domain"/>
    <property type="match status" value="1"/>
</dbReference>
<organism evidence="2 3">
    <name type="scientific">Schistosoma haematobium</name>
    <name type="common">Blood fluke</name>
    <dbReference type="NCBI Taxonomy" id="6185"/>
    <lineage>
        <taxon>Eukaryota</taxon>
        <taxon>Metazoa</taxon>
        <taxon>Spiralia</taxon>
        <taxon>Lophotrochozoa</taxon>
        <taxon>Platyhelminthes</taxon>
        <taxon>Trematoda</taxon>
        <taxon>Digenea</taxon>
        <taxon>Strigeidida</taxon>
        <taxon>Schistosomatoidea</taxon>
        <taxon>Schistosomatidae</taxon>
        <taxon>Schistosoma</taxon>
    </lineage>
</organism>
<dbReference type="InterPro" id="IPR037608">
    <property type="entry name" value="STIM1/2"/>
</dbReference>
<dbReference type="Proteomes" id="UP000471633">
    <property type="component" value="Unassembled WGS sequence"/>
</dbReference>
<dbReference type="GO" id="GO:0005886">
    <property type="term" value="C:plasma membrane"/>
    <property type="evidence" value="ECO:0007669"/>
    <property type="project" value="TreeGrafter"/>
</dbReference>
<dbReference type="EMBL" id="AMPZ03000003">
    <property type="protein sequence ID" value="KAH9587212.1"/>
    <property type="molecule type" value="Genomic_DNA"/>
</dbReference>
<proteinExistence type="predicted"/>
<dbReference type="GO" id="GO:0005783">
    <property type="term" value="C:endoplasmic reticulum"/>
    <property type="evidence" value="ECO:0007669"/>
    <property type="project" value="TreeGrafter"/>
</dbReference>
<evidence type="ECO:0000256" key="1">
    <source>
        <dbReference type="SAM" id="Phobius"/>
    </source>
</evidence>
<dbReference type="GO" id="GO:0005509">
    <property type="term" value="F:calcium ion binding"/>
    <property type="evidence" value="ECO:0007669"/>
    <property type="project" value="TreeGrafter"/>
</dbReference>
<reference evidence="2" key="4">
    <citation type="journal article" date="2022" name="PLoS Pathog.">
        <title>Chromosome-level genome of Schistosoma haematobium underpins genome-wide explorations of molecular variation.</title>
        <authorList>
            <person name="Stroehlein A.J."/>
            <person name="Korhonen P.K."/>
            <person name="Lee V.V."/>
            <person name="Ralph S.A."/>
            <person name="Mentink-Kane M."/>
            <person name="You H."/>
            <person name="McManus D.P."/>
            <person name="Tchuente L.T."/>
            <person name="Stothard J.R."/>
            <person name="Kaur P."/>
            <person name="Dudchenko O."/>
            <person name="Aiden E.L."/>
            <person name="Yang B."/>
            <person name="Yang H."/>
            <person name="Emery A.M."/>
            <person name="Webster B.L."/>
            <person name="Brindley P.J."/>
            <person name="Rollinson D."/>
            <person name="Chang B.C.H."/>
            <person name="Gasser R.B."/>
            <person name="Young N.D."/>
        </authorList>
    </citation>
    <scope>NUCLEOTIDE SEQUENCE</scope>
</reference>
<keyword evidence="1" id="KW-0472">Membrane</keyword>
<dbReference type="GO" id="GO:0005246">
    <property type="term" value="F:calcium channel regulator activity"/>
    <property type="evidence" value="ECO:0007669"/>
    <property type="project" value="InterPro"/>
</dbReference>
<accession>A0A922ITG2</accession>
<keyword evidence="1" id="KW-1133">Transmembrane helix</keyword>
<dbReference type="GeneID" id="24590762"/>
<comment type="caution">
    <text evidence="2">The sequence shown here is derived from an EMBL/GenBank/DDBJ whole genome shotgun (WGS) entry which is preliminary data.</text>
</comment>
<name>A0A922ITG2_SCHHA</name>
<dbReference type="Gene3D" id="1.10.150.50">
    <property type="entry name" value="Transcription Factor, Ets-1"/>
    <property type="match status" value="1"/>
</dbReference>
<dbReference type="PANTHER" id="PTHR15136:SF5">
    <property type="entry name" value="STROMAL INTERACTION MOLECULE HOMOLOG"/>
    <property type="match status" value="1"/>
</dbReference>
<sequence>MKWPQPSVLGELWYSWSRNKAHNWTVEETVHWLTSYAKLPEYEYLLQKGNISGSIFPRIFEPNVWEAHNFNNVNSLHSGLTNHVSNVNLFGPPERSPSIYLIVGVLMLFGLWFTSMLTICFVRILSKPGKSNLKHDGLLKSRKILQALEKNLSHQVETYDLKSLNVITSYDNNDNSDHSNKNLNSCLKLNWNEVNKILGQSKINMFFSNTQLSTLVSLLHESYIIEAKYLLEKISGTAQKLSVAEDLK</sequence>
<protein>
    <submittedName>
        <fullName evidence="2">Zinc finger HIT domain-containing protein 3, variant 3</fullName>
    </submittedName>
</protein>
<dbReference type="GO" id="GO:0006874">
    <property type="term" value="P:intracellular calcium ion homeostasis"/>
    <property type="evidence" value="ECO:0007669"/>
    <property type="project" value="TreeGrafter"/>
</dbReference>
<dbReference type="RefSeq" id="XP_051068984.1">
    <property type="nucleotide sequence ID" value="XM_051213047.1"/>
</dbReference>
<reference evidence="2" key="1">
    <citation type="journal article" date="2012" name="Nat. Genet.">
        <title>Whole-genome sequence of Schistosoma haematobium.</title>
        <authorList>
            <person name="Young N.D."/>
            <person name="Jex A.R."/>
            <person name="Li B."/>
            <person name="Liu S."/>
            <person name="Yang L."/>
            <person name="Xiong Z."/>
            <person name="Li Y."/>
            <person name="Cantacessi C."/>
            <person name="Hall R.S."/>
            <person name="Xu X."/>
            <person name="Chen F."/>
            <person name="Wu X."/>
            <person name="Zerlotini A."/>
            <person name="Oliveira G."/>
            <person name="Hofmann A."/>
            <person name="Zhang G."/>
            <person name="Fang X."/>
            <person name="Kang Y."/>
            <person name="Campbell B.E."/>
            <person name="Loukas A."/>
            <person name="Ranganathan S."/>
            <person name="Rollinson D."/>
            <person name="Rinaldi G."/>
            <person name="Brindley P.J."/>
            <person name="Yang H."/>
            <person name="Wang J."/>
            <person name="Wang J."/>
            <person name="Gasser R.B."/>
        </authorList>
    </citation>
    <scope>NUCLEOTIDE SEQUENCE</scope>
</reference>
<gene>
    <name evidence="2" type="primary">ZNHIT3_1</name>
    <name evidence="2" type="ORF">MS3_00005033</name>
</gene>
<dbReference type="CTD" id="24590762"/>
<dbReference type="InterPro" id="IPR013761">
    <property type="entry name" value="SAM/pointed_sf"/>
</dbReference>
<evidence type="ECO:0000313" key="3">
    <source>
        <dbReference type="Proteomes" id="UP000471633"/>
    </source>
</evidence>
<dbReference type="GO" id="GO:0002115">
    <property type="term" value="P:store-operated calcium entry"/>
    <property type="evidence" value="ECO:0007669"/>
    <property type="project" value="TreeGrafter"/>
</dbReference>
<reference evidence="2" key="3">
    <citation type="submission" date="2021-06" db="EMBL/GenBank/DDBJ databases">
        <title>Chromosome-level genome assembly for S. haematobium.</title>
        <authorList>
            <person name="Stroehlein A.J."/>
        </authorList>
    </citation>
    <scope>NUCLEOTIDE SEQUENCE</scope>
</reference>
<evidence type="ECO:0000313" key="2">
    <source>
        <dbReference type="EMBL" id="KAH9587212.1"/>
    </source>
</evidence>
<keyword evidence="1" id="KW-0812">Transmembrane</keyword>